<dbReference type="GO" id="GO:0120159">
    <property type="term" value="F:rRNA pseudouridine synthase activity"/>
    <property type="evidence" value="ECO:0007669"/>
    <property type="project" value="UniProtKB-ARBA"/>
</dbReference>
<dbReference type="RefSeq" id="WP_128465455.1">
    <property type="nucleotide sequence ID" value="NZ_CP035108.1"/>
</dbReference>
<dbReference type="GO" id="GO:0000455">
    <property type="term" value="P:enzyme-directed rRNA pseudouridine synthesis"/>
    <property type="evidence" value="ECO:0007669"/>
    <property type="project" value="UniProtKB-ARBA"/>
</dbReference>
<dbReference type="SUPFAM" id="SSF55174">
    <property type="entry name" value="Alpha-L RNA-binding motif"/>
    <property type="match status" value="1"/>
</dbReference>
<evidence type="ECO:0000256" key="2">
    <source>
        <dbReference type="ARBA" id="ARBA00023235"/>
    </source>
</evidence>
<keyword evidence="2 5" id="KW-0413">Isomerase</keyword>
<reference evidence="7 8" key="1">
    <citation type="submission" date="2019-01" db="EMBL/GenBank/DDBJ databases">
        <title>Geovibrio thiophilus DSM 11263, complete genome.</title>
        <authorList>
            <person name="Spring S."/>
            <person name="Bunk B."/>
            <person name="Sproer C."/>
        </authorList>
    </citation>
    <scope>NUCLEOTIDE SEQUENCE [LARGE SCALE GENOMIC DNA]</scope>
    <source>
        <strain evidence="7 8">DSM 11263</strain>
    </source>
</reference>
<dbReference type="KEGG" id="gtl:EP073_01765"/>
<comment type="catalytic activity">
    <reaction evidence="5">
        <text>a uridine in RNA = a pseudouridine in RNA</text>
        <dbReference type="Rhea" id="RHEA:48348"/>
        <dbReference type="Rhea" id="RHEA-COMP:12068"/>
        <dbReference type="Rhea" id="RHEA-COMP:12069"/>
        <dbReference type="ChEBI" id="CHEBI:65314"/>
        <dbReference type="ChEBI" id="CHEBI:65315"/>
    </reaction>
</comment>
<keyword evidence="8" id="KW-1185">Reference proteome</keyword>
<dbReference type="Pfam" id="PF01479">
    <property type="entry name" value="S4"/>
    <property type="match status" value="1"/>
</dbReference>
<dbReference type="CDD" id="cd00165">
    <property type="entry name" value="S4"/>
    <property type="match status" value="1"/>
</dbReference>
<dbReference type="PROSITE" id="PS50889">
    <property type="entry name" value="S4"/>
    <property type="match status" value="1"/>
</dbReference>
<dbReference type="SUPFAM" id="SSF55120">
    <property type="entry name" value="Pseudouridine synthase"/>
    <property type="match status" value="1"/>
</dbReference>
<dbReference type="InterPro" id="IPR002942">
    <property type="entry name" value="S4_RNA-bd"/>
</dbReference>
<dbReference type="OrthoDB" id="9807829at2"/>
<keyword evidence="4" id="KW-0694">RNA-binding</keyword>
<evidence type="ECO:0000313" key="7">
    <source>
        <dbReference type="EMBL" id="QAR32168.1"/>
    </source>
</evidence>
<dbReference type="EMBL" id="CP035108">
    <property type="protein sequence ID" value="QAR32168.1"/>
    <property type="molecule type" value="Genomic_DNA"/>
</dbReference>
<evidence type="ECO:0000256" key="5">
    <source>
        <dbReference type="RuleBase" id="RU362028"/>
    </source>
</evidence>
<dbReference type="Gene3D" id="3.30.2350.10">
    <property type="entry name" value="Pseudouridine synthase"/>
    <property type="match status" value="1"/>
</dbReference>
<dbReference type="NCBIfam" id="TIGR00005">
    <property type="entry name" value="rluA_subfam"/>
    <property type="match status" value="1"/>
</dbReference>
<dbReference type="InterPro" id="IPR036986">
    <property type="entry name" value="S4_RNA-bd_sf"/>
</dbReference>
<comment type="function">
    <text evidence="5">Responsible for synthesis of pseudouridine from uracil.</text>
</comment>
<sequence>MRFTDETAEVIEFTAEEAGGRLDVLLASKSGRSRSFAAEVIEEGLVEVNGRIPAKSLKVKKGDIIRMEIPVEEVPSLEPQPVDFDVIFEDENMIVVNKPAGVTVHPAPGSPDGTLVNGLLYRYRIEDHNDFRPGIVHRLDRDTSGLILVAKNRDAREKLSSLFLNRIVDKRYLAFCWGAPKFDSLIVDEPIGRHPADRKRMAVREDGRAAKSLFTVKERYKNAFLAEVKIYTGRTHQIRVHASHIGHPILDDSLYGGKHNRGYKIERQALHSWKLTFKSPFVQKEMDFCAPLPHEMELLRERLLSAK</sequence>
<dbReference type="Pfam" id="PF00849">
    <property type="entry name" value="PseudoU_synth_2"/>
    <property type="match status" value="1"/>
</dbReference>
<organism evidence="7 8">
    <name type="scientific">Geovibrio thiophilus</name>
    <dbReference type="NCBI Taxonomy" id="139438"/>
    <lineage>
        <taxon>Bacteria</taxon>
        <taxon>Pseudomonadati</taxon>
        <taxon>Deferribacterota</taxon>
        <taxon>Deferribacteres</taxon>
        <taxon>Deferribacterales</taxon>
        <taxon>Geovibrionaceae</taxon>
        <taxon>Geovibrio</taxon>
    </lineage>
</organism>
<protein>
    <recommendedName>
        <fullName evidence="5">Pseudouridine synthase</fullName>
        <ecNumber evidence="5">5.4.99.-</ecNumber>
    </recommendedName>
</protein>
<dbReference type="CDD" id="cd02869">
    <property type="entry name" value="PseudoU_synth_RluA_like"/>
    <property type="match status" value="1"/>
</dbReference>
<dbReference type="InterPro" id="IPR020103">
    <property type="entry name" value="PsdUridine_synth_cat_dom_sf"/>
</dbReference>
<evidence type="ECO:0000256" key="1">
    <source>
        <dbReference type="ARBA" id="ARBA00010876"/>
    </source>
</evidence>
<dbReference type="Proteomes" id="UP000287502">
    <property type="component" value="Chromosome"/>
</dbReference>
<gene>
    <name evidence="7" type="ORF">EP073_01765</name>
</gene>
<accession>A0A3R5Y5G4</accession>
<dbReference type="PANTHER" id="PTHR21600">
    <property type="entry name" value="MITOCHONDRIAL RNA PSEUDOURIDINE SYNTHASE"/>
    <property type="match status" value="1"/>
</dbReference>
<dbReference type="GO" id="GO:0003723">
    <property type="term" value="F:RNA binding"/>
    <property type="evidence" value="ECO:0007669"/>
    <property type="project" value="UniProtKB-KW"/>
</dbReference>
<dbReference type="PANTHER" id="PTHR21600:SF44">
    <property type="entry name" value="RIBOSOMAL LARGE SUBUNIT PSEUDOURIDINE SYNTHASE D"/>
    <property type="match status" value="1"/>
</dbReference>
<dbReference type="InterPro" id="IPR006224">
    <property type="entry name" value="PsdUridine_synth_RluA-like_CS"/>
</dbReference>
<dbReference type="InterPro" id="IPR006225">
    <property type="entry name" value="PsdUridine_synth_RluC/D"/>
</dbReference>
<feature type="domain" description="RNA-binding S4" evidence="6">
    <location>
        <begin position="20"/>
        <end position="79"/>
    </location>
</feature>
<evidence type="ECO:0000259" key="6">
    <source>
        <dbReference type="SMART" id="SM00363"/>
    </source>
</evidence>
<evidence type="ECO:0000256" key="3">
    <source>
        <dbReference type="PIRSR" id="PIRSR606225-1"/>
    </source>
</evidence>
<dbReference type="InterPro" id="IPR050188">
    <property type="entry name" value="RluA_PseudoU_synthase"/>
</dbReference>
<dbReference type="Gene3D" id="3.10.290.10">
    <property type="entry name" value="RNA-binding S4 domain"/>
    <property type="match status" value="1"/>
</dbReference>
<feature type="active site" evidence="3">
    <location>
        <position position="140"/>
    </location>
</feature>
<dbReference type="AlphaFoldDB" id="A0A3R5Y5G4"/>
<evidence type="ECO:0000313" key="8">
    <source>
        <dbReference type="Proteomes" id="UP000287502"/>
    </source>
</evidence>
<evidence type="ECO:0000256" key="4">
    <source>
        <dbReference type="PROSITE-ProRule" id="PRU00182"/>
    </source>
</evidence>
<dbReference type="PROSITE" id="PS01129">
    <property type="entry name" value="PSI_RLU"/>
    <property type="match status" value="1"/>
</dbReference>
<dbReference type="InterPro" id="IPR006145">
    <property type="entry name" value="PsdUridine_synth_RsuA/RluA"/>
</dbReference>
<comment type="similarity">
    <text evidence="1 5">Belongs to the pseudouridine synthase RluA family.</text>
</comment>
<proteinExistence type="inferred from homology"/>
<dbReference type="EC" id="5.4.99.-" evidence="5"/>
<name>A0A3R5Y5G4_9BACT</name>
<dbReference type="SMART" id="SM00363">
    <property type="entry name" value="S4"/>
    <property type="match status" value="1"/>
</dbReference>